<gene>
    <name evidence="4" type="primary">LOC117356560</name>
</gene>
<feature type="compositionally biased region" description="Polar residues" evidence="1">
    <location>
        <begin position="149"/>
        <end position="159"/>
    </location>
</feature>
<organism evidence="3 4">
    <name type="scientific">Geotrypetes seraphini</name>
    <name type="common">Gaboon caecilian</name>
    <name type="synonym">Caecilia seraphini</name>
    <dbReference type="NCBI Taxonomy" id="260995"/>
    <lineage>
        <taxon>Eukaryota</taxon>
        <taxon>Metazoa</taxon>
        <taxon>Chordata</taxon>
        <taxon>Craniata</taxon>
        <taxon>Vertebrata</taxon>
        <taxon>Euteleostomi</taxon>
        <taxon>Amphibia</taxon>
        <taxon>Gymnophiona</taxon>
        <taxon>Geotrypetes</taxon>
    </lineage>
</organism>
<dbReference type="InterPro" id="IPR001909">
    <property type="entry name" value="KRAB"/>
</dbReference>
<dbReference type="Pfam" id="PF01352">
    <property type="entry name" value="KRAB"/>
    <property type="match status" value="1"/>
</dbReference>
<dbReference type="PANTHER" id="PTHR23232">
    <property type="entry name" value="KRAB DOMAIN C2H2 ZINC FINGER"/>
    <property type="match status" value="1"/>
</dbReference>
<dbReference type="PROSITE" id="PS50805">
    <property type="entry name" value="KRAB"/>
    <property type="match status" value="1"/>
</dbReference>
<feature type="region of interest" description="Disordered" evidence="1">
    <location>
        <begin position="142"/>
        <end position="172"/>
    </location>
</feature>
<name>A0A6P8PUC0_GEOSA</name>
<dbReference type="RefSeq" id="XP_033791817.1">
    <property type="nucleotide sequence ID" value="XM_033935926.1"/>
</dbReference>
<reference evidence="4" key="1">
    <citation type="submission" date="2025-08" db="UniProtKB">
        <authorList>
            <consortium name="RefSeq"/>
        </authorList>
    </citation>
    <scope>IDENTIFICATION</scope>
</reference>
<dbReference type="SMART" id="SM00349">
    <property type="entry name" value="KRAB"/>
    <property type="match status" value="1"/>
</dbReference>
<dbReference type="CDD" id="cd07765">
    <property type="entry name" value="KRAB_A-box"/>
    <property type="match status" value="1"/>
</dbReference>
<dbReference type="GO" id="GO:0006355">
    <property type="term" value="P:regulation of DNA-templated transcription"/>
    <property type="evidence" value="ECO:0007669"/>
    <property type="project" value="InterPro"/>
</dbReference>
<evidence type="ECO:0000313" key="3">
    <source>
        <dbReference type="Proteomes" id="UP000515159"/>
    </source>
</evidence>
<feature type="domain" description="KRAB" evidence="2">
    <location>
        <begin position="11"/>
        <end position="82"/>
    </location>
</feature>
<dbReference type="Gene3D" id="6.10.140.140">
    <property type="match status" value="1"/>
</dbReference>
<proteinExistence type="predicted"/>
<evidence type="ECO:0000313" key="4">
    <source>
        <dbReference type="RefSeq" id="XP_033791817.1"/>
    </source>
</evidence>
<dbReference type="GeneID" id="117356560"/>
<dbReference type="Proteomes" id="UP000515159">
    <property type="component" value="Chromosome 3"/>
</dbReference>
<protein>
    <submittedName>
        <fullName evidence="4">Zinc finger protein 398-like isoform X2</fullName>
    </submittedName>
</protein>
<dbReference type="InterPro" id="IPR050169">
    <property type="entry name" value="Krueppel_C2H2_ZnF"/>
</dbReference>
<keyword evidence="3" id="KW-1185">Reference proteome</keyword>
<dbReference type="PANTHER" id="PTHR23232:SF152">
    <property type="entry name" value="ZINC FINGER PROTEIN 182"/>
    <property type="match status" value="1"/>
</dbReference>
<dbReference type="InterPro" id="IPR036051">
    <property type="entry name" value="KRAB_dom_sf"/>
</dbReference>
<sequence length="172" mass="19589">MSALLSDHASVTFSDVAAYFLEVEWNILGEWQKELYKNVIKKIHSFLILQGYSIVNPDVVFKIKKEDEKYFTQHCEWEGKENSNDPSISLPVVTSVFSLSVKQEEDLPFMDHPESETSHQIYLPVTGCSNVKPDILIRFKGSRIEPQGSEENLPNTGSSEELHKTASGKRRE</sequence>
<evidence type="ECO:0000259" key="2">
    <source>
        <dbReference type="PROSITE" id="PS50805"/>
    </source>
</evidence>
<dbReference type="AlphaFoldDB" id="A0A6P8PUC0"/>
<accession>A0A6P8PUC0</accession>
<dbReference type="SUPFAM" id="SSF109640">
    <property type="entry name" value="KRAB domain (Kruppel-associated box)"/>
    <property type="match status" value="1"/>
</dbReference>
<evidence type="ECO:0000256" key="1">
    <source>
        <dbReference type="SAM" id="MobiDB-lite"/>
    </source>
</evidence>